<keyword evidence="2" id="KW-0472">Membrane</keyword>
<dbReference type="InterPro" id="IPR027381">
    <property type="entry name" value="LytR/CpsA/Psr_C"/>
</dbReference>
<name>A0A2T2XCB6_9FIRM</name>
<dbReference type="InterPro" id="IPR004474">
    <property type="entry name" value="LytR_CpsA_psr"/>
</dbReference>
<evidence type="ECO:0000259" key="3">
    <source>
        <dbReference type="Pfam" id="PF03816"/>
    </source>
</evidence>
<evidence type="ECO:0000313" key="5">
    <source>
        <dbReference type="EMBL" id="PSR32098.1"/>
    </source>
</evidence>
<dbReference type="Proteomes" id="UP000242972">
    <property type="component" value="Unassembled WGS sequence"/>
</dbReference>
<keyword evidence="2" id="KW-0812">Transmembrane</keyword>
<evidence type="ECO:0000256" key="2">
    <source>
        <dbReference type="SAM" id="Phobius"/>
    </source>
</evidence>
<feature type="domain" description="LytR/CpsA/Psr regulator C-terminal" evidence="4">
    <location>
        <begin position="340"/>
        <end position="427"/>
    </location>
</feature>
<evidence type="ECO:0000259" key="4">
    <source>
        <dbReference type="Pfam" id="PF13399"/>
    </source>
</evidence>
<sequence>MSDPSNTLRRRHTQKKPRHRHIWAWLLAGILVVGVAGGTWAYQSLNPTTALATQRVKVLNHRYTIEKHHITVLLLGNALSIINNHDVTNPYVRDRTDAMMLISLDTKTGSVHVLSIPRDSLVDIPHVGYTKLNEANYFGGPKLAVKEVENMLHVPVDYYLETTMWNFADIINQIGGLTLYVPKPMHYGGTGNFLDINLNQGWQHLDGQQVLEFARFRHEPMGSIARSFQQQAIIKAIMHKLLQPQYLVKLPQIALELRKDIVYTNLQDTQLVSLAILARHVSLSQVTVATIPGTPTQRIDPYMHIKLDYWIDNAKWEKLLADSMVGKTWTAAQRKTIHFVVRSGTETLAAANQVASWLTRQGYTVNSVIWANRHNHQHNNILNFTGDESFAKTLADNLGASMSTTITNSPYHDVPHLDMIITIGSDYHPSSAITDPA</sequence>
<protein>
    <submittedName>
        <fullName evidence="5">LytR family transcriptional regulator</fullName>
    </submittedName>
</protein>
<dbReference type="NCBIfam" id="TIGR00350">
    <property type="entry name" value="lytR_cpsA_psr"/>
    <property type="match status" value="1"/>
</dbReference>
<accession>A0A2T2XCB6</accession>
<feature type="domain" description="Cell envelope-related transcriptional attenuator" evidence="3">
    <location>
        <begin position="95"/>
        <end position="241"/>
    </location>
</feature>
<dbReference type="EMBL" id="PXYW01000052">
    <property type="protein sequence ID" value="PSR32098.1"/>
    <property type="molecule type" value="Genomic_DNA"/>
</dbReference>
<evidence type="ECO:0000256" key="1">
    <source>
        <dbReference type="ARBA" id="ARBA00006068"/>
    </source>
</evidence>
<dbReference type="Pfam" id="PF13399">
    <property type="entry name" value="LytR_C"/>
    <property type="match status" value="1"/>
</dbReference>
<dbReference type="PANTHER" id="PTHR33392">
    <property type="entry name" value="POLYISOPRENYL-TEICHOIC ACID--PEPTIDOGLYCAN TEICHOIC ACID TRANSFERASE TAGU"/>
    <property type="match status" value="1"/>
</dbReference>
<comment type="similarity">
    <text evidence="1">Belongs to the LytR/CpsA/Psr (LCP) family.</text>
</comment>
<dbReference type="AlphaFoldDB" id="A0A2T2XCB6"/>
<proteinExistence type="inferred from homology"/>
<gene>
    <name evidence="5" type="ORF">C7B46_15870</name>
</gene>
<dbReference type="Gene3D" id="3.40.630.190">
    <property type="entry name" value="LCP protein"/>
    <property type="match status" value="1"/>
</dbReference>
<comment type="caution">
    <text evidence="5">The sequence shown here is derived from an EMBL/GenBank/DDBJ whole genome shotgun (WGS) entry which is preliminary data.</text>
</comment>
<evidence type="ECO:0000313" key="6">
    <source>
        <dbReference type="Proteomes" id="UP000242972"/>
    </source>
</evidence>
<feature type="transmembrane region" description="Helical" evidence="2">
    <location>
        <begin position="21"/>
        <end position="42"/>
    </location>
</feature>
<reference evidence="5 6" key="1">
    <citation type="journal article" date="2014" name="BMC Genomics">
        <title>Comparison of environmental and isolate Sulfobacillus genomes reveals diverse carbon, sulfur, nitrogen, and hydrogen metabolisms.</title>
        <authorList>
            <person name="Justice N.B."/>
            <person name="Norman A."/>
            <person name="Brown C.T."/>
            <person name="Singh A."/>
            <person name="Thomas B.C."/>
            <person name="Banfield J.F."/>
        </authorList>
    </citation>
    <scope>NUCLEOTIDE SEQUENCE [LARGE SCALE GENOMIC DNA]</scope>
    <source>
        <strain evidence="5">AMDSBA4</strain>
    </source>
</reference>
<dbReference type="Pfam" id="PF03816">
    <property type="entry name" value="LytR_cpsA_psr"/>
    <property type="match status" value="1"/>
</dbReference>
<dbReference type="InterPro" id="IPR050922">
    <property type="entry name" value="LytR/CpsA/Psr_CW_biosynth"/>
</dbReference>
<keyword evidence="2" id="KW-1133">Transmembrane helix</keyword>
<organism evidence="5 6">
    <name type="scientific">Sulfobacillus benefaciens</name>
    <dbReference type="NCBI Taxonomy" id="453960"/>
    <lineage>
        <taxon>Bacteria</taxon>
        <taxon>Bacillati</taxon>
        <taxon>Bacillota</taxon>
        <taxon>Clostridia</taxon>
        <taxon>Eubacteriales</taxon>
        <taxon>Clostridiales Family XVII. Incertae Sedis</taxon>
        <taxon>Sulfobacillus</taxon>
    </lineage>
</organism>
<dbReference type="PANTHER" id="PTHR33392:SF6">
    <property type="entry name" value="POLYISOPRENYL-TEICHOIC ACID--PEPTIDOGLYCAN TEICHOIC ACID TRANSFERASE TAGU"/>
    <property type="match status" value="1"/>
</dbReference>